<dbReference type="Proteomes" id="UP001327225">
    <property type="component" value="Chromosome"/>
</dbReference>
<name>A0ABZ0ZXP5_9ACTN</name>
<dbReference type="InterPro" id="IPR026869">
    <property type="entry name" value="EgtC-like"/>
</dbReference>
<dbReference type="Gene3D" id="3.60.20.10">
    <property type="entry name" value="Glutamine Phosphoribosylpyrophosphate, subunit 1, domain 1"/>
    <property type="match status" value="1"/>
</dbReference>
<evidence type="ECO:0000313" key="3">
    <source>
        <dbReference type="EMBL" id="WQQ28576.1"/>
    </source>
</evidence>
<proteinExistence type="predicted"/>
<keyword evidence="4" id="KW-1185">Reference proteome</keyword>
<reference evidence="4" key="1">
    <citation type="submission" date="2023-12" db="EMBL/GenBank/DDBJ databases">
        <title>Novel species in genus Nocardioides.</title>
        <authorList>
            <person name="Zhou H."/>
        </authorList>
    </citation>
    <scope>NUCLEOTIDE SEQUENCE [LARGE SCALE GENOMIC DNA]</scope>
    <source>
        <strain evidence="4">HM61</strain>
    </source>
</reference>
<gene>
    <name evidence="3" type="ORF">SHK19_10140</name>
</gene>
<sequence length="267" mass="29213">MCRLLGYVARRPTSVVEVLGQEHFDAFTALTAVHGDGWGMAWWDPDSPTVRSVTSAGSAIHDLAYSRLAGQRLGRAGIVHLRWATPGLAVSPQNTHPFVDGGYAFAHNGHIAPLGSLEGLLTREARATLRGDTDSERYFRFVMQCIAERGDDTEGLRQALGVLTSEFPEASLNALLMTPAQMFGVHINSQASVPIKGLRNLFPSEEEIPYRHTEDYFAMDYRITPDATHVISSGIDPEGWTPVPEDTAAMVDLGSLEVTRLDLPGRR</sequence>
<dbReference type="PROSITE" id="PS51278">
    <property type="entry name" value="GATASE_TYPE_2"/>
    <property type="match status" value="1"/>
</dbReference>
<dbReference type="Pfam" id="PF13230">
    <property type="entry name" value="GATase_4"/>
    <property type="match status" value="1"/>
</dbReference>
<accession>A0ABZ0ZXP5</accession>
<keyword evidence="1 3" id="KW-0315">Glutamine amidotransferase</keyword>
<protein>
    <submittedName>
        <fullName evidence="3">Class II glutamine amidotransferase</fullName>
    </submittedName>
</protein>
<dbReference type="PANTHER" id="PTHR42824:SF1">
    <property type="entry name" value="GLUTAMINE AMIDOTRANSFERASE YAFJ-RELATED"/>
    <property type="match status" value="1"/>
</dbReference>
<dbReference type="CDD" id="cd01908">
    <property type="entry name" value="YafJ"/>
    <property type="match status" value="1"/>
</dbReference>
<dbReference type="InterPro" id="IPR029055">
    <property type="entry name" value="Ntn_hydrolases_N"/>
</dbReference>
<evidence type="ECO:0000313" key="4">
    <source>
        <dbReference type="Proteomes" id="UP001327225"/>
    </source>
</evidence>
<organism evidence="3 4">
    <name type="scientific">Nocardioides bizhenqiangii</name>
    <dbReference type="NCBI Taxonomy" id="3095076"/>
    <lineage>
        <taxon>Bacteria</taxon>
        <taxon>Bacillati</taxon>
        <taxon>Actinomycetota</taxon>
        <taxon>Actinomycetes</taxon>
        <taxon>Propionibacteriales</taxon>
        <taxon>Nocardioidaceae</taxon>
        <taxon>Nocardioides</taxon>
    </lineage>
</organism>
<evidence type="ECO:0000259" key="2">
    <source>
        <dbReference type="PROSITE" id="PS51278"/>
    </source>
</evidence>
<dbReference type="EMBL" id="CP141059">
    <property type="protein sequence ID" value="WQQ28576.1"/>
    <property type="molecule type" value="Genomic_DNA"/>
</dbReference>
<dbReference type="RefSeq" id="WP_322938579.1">
    <property type="nucleotide sequence ID" value="NZ_CP141059.1"/>
</dbReference>
<dbReference type="InterPro" id="IPR017932">
    <property type="entry name" value="GATase_2_dom"/>
</dbReference>
<dbReference type="PANTHER" id="PTHR42824">
    <property type="entry name" value="GLUTAMINE AMIDOTRANSFERASE"/>
    <property type="match status" value="1"/>
</dbReference>
<evidence type="ECO:0000256" key="1">
    <source>
        <dbReference type="ARBA" id="ARBA00022962"/>
    </source>
</evidence>
<dbReference type="SUPFAM" id="SSF56235">
    <property type="entry name" value="N-terminal nucleophile aminohydrolases (Ntn hydrolases)"/>
    <property type="match status" value="1"/>
</dbReference>
<feature type="domain" description="Glutamine amidotransferase type-2" evidence="2">
    <location>
        <begin position="2"/>
        <end position="267"/>
    </location>
</feature>